<evidence type="ECO:0000313" key="4">
    <source>
        <dbReference type="Proteomes" id="UP000293623"/>
    </source>
</evidence>
<dbReference type="InterPro" id="IPR027843">
    <property type="entry name" value="DUF4440"/>
</dbReference>
<reference evidence="3 4" key="1">
    <citation type="submission" date="2019-01" db="EMBL/GenBank/DDBJ databases">
        <title>Altererythrobacter rhizovicinus sp. nov., isolated from the rhizosphere soil of Haloxylon ammodendron.</title>
        <authorList>
            <person name="Li H.-P."/>
            <person name="Gou J.-Y."/>
            <person name="Yao D."/>
            <person name="Han Q.-Q."/>
            <person name="Shao K.-Z."/>
            <person name="Zhao Q."/>
            <person name="Zhang J.-L."/>
        </authorList>
    </citation>
    <scope>NUCLEOTIDE SEQUENCE [LARGE SCALE GENOMIC DNA]</scope>
    <source>
        <strain evidence="3 4">AY-3R</strain>
    </source>
</reference>
<dbReference type="Pfam" id="PF14534">
    <property type="entry name" value="DUF4440"/>
    <property type="match status" value="1"/>
</dbReference>
<name>A0A4Q2KJP2_9SPHN</name>
<dbReference type="Proteomes" id="UP000293623">
    <property type="component" value="Unassembled WGS sequence"/>
</dbReference>
<dbReference type="RefSeq" id="WP_129524854.1">
    <property type="nucleotide sequence ID" value="NZ_SDPV01000002.1"/>
</dbReference>
<comment type="caution">
    <text evidence="3">The sequence shown here is derived from an EMBL/GenBank/DDBJ whole genome shotgun (WGS) entry which is preliminary data.</text>
</comment>
<evidence type="ECO:0000259" key="2">
    <source>
        <dbReference type="Pfam" id="PF14534"/>
    </source>
</evidence>
<dbReference type="InterPro" id="IPR032710">
    <property type="entry name" value="NTF2-like_dom_sf"/>
</dbReference>
<keyword evidence="1" id="KW-0732">Signal</keyword>
<keyword evidence="4" id="KW-1185">Reference proteome</keyword>
<evidence type="ECO:0000256" key="1">
    <source>
        <dbReference type="SAM" id="SignalP"/>
    </source>
</evidence>
<feature type="chain" id="PRO_5020862219" evidence="1">
    <location>
        <begin position="20"/>
        <end position="178"/>
    </location>
</feature>
<organism evidence="3 4">
    <name type="scientific">Pelagerythrobacter rhizovicinus</name>
    <dbReference type="NCBI Taxonomy" id="2268576"/>
    <lineage>
        <taxon>Bacteria</taxon>
        <taxon>Pseudomonadati</taxon>
        <taxon>Pseudomonadota</taxon>
        <taxon>Alphaproteobacteria</taxon>
        <taxon>Sphingomonadales</taxon>
        <taxon>Erythrobacteraceae</taxon>
        <taxon>Pelagerythrobacter</taxon>
    </lineage>
</organism>
<proteinExistence type="predicted"/>
<sequence>MLSLLAPLLLAQATPAATAPVPPLDALTGQIEAADGALFWAAFEACDPPAVERLLAEDFRMLHDKGGLVASSRAKFIAQMERECAARAPGGAHAGYANRRLAVPGSRTVRPLGRWGALEEGAHVFFERRADGAWEMVGGARYQNVWRWMPREGRLRLVESLSYDHGAAAAYPPEGAEP</sequence>
<dbReference type="SUPFAM" id="SSF54427">
    <property type="entry name" value="NTF2-like"/>
    <property type="match status" value="1"/>
</dbReference>
<feature type="domain" description="DUF4440" evidence="2">
    <location>
        <begin position="39"/>
        <end position="147"/>
    </location>
</feature>
<dbReference type="OrthoDB" id="119951at2"/>
<dbReference type="Gene3D" id="3.10.450.50">
    <property type="match status" value="1"/>
</dbReference>
<dbReference type="AlphaFoldDB" id="A0A4Q2KJP2"/>
<protein>
    <submittedName>
        <fullName evidence="3">Nuclear transport factor 2 family protein</fullName>
    </submittedName>
</protein>
<accession>A0A4Q2KJP2</accession>
<dbReference type="EMBL" id="SDPV01000002">
    <property type="protein sequence ID" value="RXZ64547.1"/>
    <property type="molecule type" value="Genomic_DNA"/>
</dbReference>
<gene>
    <name evidence="3" type="ORF">ETX26_11710</name>
</gene>
<feature type="signal peptide" evidence="1">
    <location>
        <begin position="1"/>
        <end position="19"/>
    </location>
</feature>
<evidence type="ECO:0000313" key="3">
    <source>
        <dbReference type="EMBL" id="RXZ64547.1"/>
    </source>
</evidence>